<dbReference type="AlphaFoldDB" id="A0A9P6AT84"/>
<evidence type="ECO:0000313" key="3">
    <source>
        <dbReference type="Proteomes" id="UP000886523"/>
    </source>
</evidence>
<dbReference type="Proteomes" id="UP000886523">
    <property type="component" value="Unassembled WGS sequence"/>
</dbReference>
<proteinExistence type="predicted"/>
<organism evidence="2 3">
    <name type="scientific">Hydnum rufescens UP504</name>
    <dbReference type="NCBI Taxonomy" id="1448309"/>
    <lineage>
        <taxon>Eukaryota</taxon>
        <taxon>Fungi</taxon>
        <taxon>Dikarya</taxon>
        <taxon>Basidiomycota</taxon>
        <taxon>Agaricomycotina</taxon>
        <taxon>Agaricomycetes</taxon>
        <taxon>Cantharellales</taxon>
        <taxon>Hydnaceae</taxon>
        <taxon>Hydnum</taxon>
    </lineage>
</organism>
<evidence type="ECO:0000256" key="1">
    <source>
        <dbReference type="SAM" id="MobiDB-lite"/>
    </source>
</evidence>
<gene>
    <name evidence="2" type="ORF">BS47DRAFT_1363760</name>
</gene>
<protein>
    <submittedName>
        <fullName evidence="2">Uncharacterized protein</fullName>
    </submittedName>
</protein>
<dbReference type="EMBL" id="MU128999">
    <property type="protein sequence ID" value="KAF9511512.1"/>
    <property type="molecule type" value="Genomic_DNA"/>
</dbReference>
<sequence length="198" mass="21662">MPVGGDYARLLEATPNLCVLDFHFVKFPPMNDLTDDAIKAHGMMCPELIRLSVTGVSKDFPFNQLAAILKHRMEKGKKLPILEAYPSDDAAHIPVSEVGGDPWAETVANVSKGFRWPSTVETSLYGGDAFDGVQALHLRGLRKCNTRNAAPSNRLDLAHDLHCHSCGKHSAPVMKTRRGKEFSPSYPSNPSSHGLKSD</sequence>
<comment type="caution">
    <text evidence="2">The sequence shown here is derived from an EMBL/GenBank/DDBJ whole genome shotgun (WGS) entry which is preliminary data.</text>
</comment>
<keyword evidence="3" id="KW-1185">Reference proteome</keyword>
<accession>A0A9P6AT84</accession>
<feature type="region of interest" description="Disordered" evidence="1">
    <location>
        <begin position="176"/>
        <end position="198"/>
    </location>
</feature>
<feature type="compositionally biased region" description="Polar residues" evidence="1">
    <location>
        <begin position="185"/>
        <end position="198"/>
    </location>
</feature>
<reference evidence="2" key="1">
    <citation type="journal article" date="2020" name="Nat. Commun.">
        <title>Large-scale genome sequencing of mycorrhizal fungi provides insights into the early evolution of symbiotic traits.</title>
        <authorList>
            <person name="Miyauchi S."/>
            <person name="Kiss E."/>
            <person name="Kuo A."/>
            <person name="Drula E."/>
            <person name="Kohler A."/>
            <person name="Sanchez-Garcia M."/>
            <person name="Morin E."/>
            <person name="Andreopoulos B."/>
            <person name="Barry K.W."/>
            <person name="Bonito G."/>
            <person name="Buee M."/>
            <person name="Carver A."/>
            <person name="Chen C."/>
            <person name="Cichocki N."/>
            <person name="Clum A."/>
            <person name="Culley D."/>
            <person name="Crous P.W."/>
            <person name="Fauchery L."/>
            <person name="Girlanda M."/>
            <person name="Hayes R.D."/>
            <person name="Keri Z."/>
            <person name="LaButti K."/>
            <person name="Lipzen A."/>
            <person name="Lombard V."/>
            <person name="Magnuson J."/>
            <person name="Maillard F."/>
            <person name="Murat C."/>
            <person name="Nolan M."/>
            <person name="Ohm R.A."/>
            <person name="Pangilinan J."/>
            <person name="Pereira M.F."/>
            <person name="Perotto S."/>
            <person name="Peter M."/>
            <person name="Pfister S."/>
            <person name="Riley R."/>
            <person name="Sitrit Y."/>
            <person name="Stielow J.B."/>
            <person name="Szollosi G."/>
            <person name="Zifcakova L."/>
            <person name="Stursova M."/>
            <person name="Spatafora J.W."/>
            <person name="Tedersoo L."/>
            <person name="Vaario L.M."/>
            <person name="Yamada A."/>
            <person name="Yan M."/>
            <person name="Wang P."/>
            <person name="Xu J."/>
            <person name="Bruns T."/>
            <person name="Baldrian P."/>
            <person name="Vilgalys R."/>
            <person name="Dunand C."/>
            <person name="Henrissat B."/>
            <person name="Grigoriev I.V."/>
            <person name="Hibbett D."/>
            <person name="Nagy L.G."/>
            <person name="Martin F.M."/>
        </authorList>
    </citation>
    <scope>NUCLEOTIDE SEQUENCE</scope>
    <source>
        <strain evidence="2">UP504</strain>
    </source>
</reference>
<name>A0A9P6AT84_9AGAM</name>
<evidence type="ECO:0000313" key="2">
    <source>
        <dbReference type="EMBL" id="KAF9511512.1"/>
    </source>
</evidence>